<dbReference type="GO" id="GO:0016929">
    <property type="term" value="F:deSUMOylase activity"/>
    <property type="evidence" value="ECO:0007669"/>
    <property type="project" value="TreeGrafter"/>
</dbReference>
<dbReference type="SUPFAM" id="SSF54001">
    <property type="entry name" value="Cysteine proteinases"/>
    <property type="match status" value="1"/>
</dbReference>
<dbReference type="GO" id="GO:0016926">
    <property type="term" value="P:protein desumoylation"/>
    <property type="evidence" value="ECO:0007669"/>
    <property type="project" value="TreeGrafter"/>
</dbReference>
<dbReference type="PANTHER" id="PTHR12606">
    <property type="entry name" value="SENTRIN/SUMO-SPECIFIC PROTEASE"/>
    <property type="match status" value="1"/>
</dbReference>
<dbReference type="Gene3D" id="3.40.395.10">
    <property type="entry name" value="Adenoviral Proteinase, Chain A"/>
    <property type="match status" value="1"/>
</dbReference>
<dbReference type="PANTHER" id="PTHR12606:SF141">
    <property type="entry name" value="GH15225P-RELATED"/>
    <property type="match status" value="1"/>
</dbReference>
<sequence length="358" mass="41684">MESSQRLRRKDLAPLSEQAVSFSSASHSITDFRSQVAEGAFEPIQPSRLRRKSDLTVSLPKFCLIIAHYCTPQGTPEHIRRSIETARSTLNGPKPPPVFTPKAEQMRKITRARDVEIDKRLHPKLRPVPSLLPPADEKEVDAILQKNGVISKYEREQVSHTDIRRLLPGTWLNDEIINFYGALMLGRSESNKENDKFPKAHYFSTFFWSKLEKDGYDKGRLAKWTKKFDLFSKDVVLIPVNHNNVHWTAAVINFKRKRIESYDSMGGCRPPVYAMLRHYLDAEHKNKKKKPFDFTDWTDHRVEDLPQQENAYDCGVFTCQFLQCVSRGEEAFNFSQQDIKYLRRRMIWEISHACLRDE</sequence>
<dbReference type="GO" id="GO:0060255">
    <property type="term" value="P:regulation of macromolecule metabolic process"/>
    <property type="evidence" value="ECO:0007669"/>
    <property type="project" value="UniProtKB-ARBA"/>
</dbReference>
<protein>
    <submittedName>
        <fullName evidence="6">Cysteine proteinase</fullName>
    </submittedName>
</protein>
<evidence type="ECO:0000313" key="7">
    <source>
        <dbReference type="Proteomes" id="UP000054007"/>
    </source>
</evidence>
<gene>
    <name evidence="6" type="ORF">CYLTODRAFT_349109</name>
</gene>
<dbReference type="GO" id="GO:0005634">
    <property type="term" value="C:nucleus"/>
    <property type="evidence" value="ECO:0007669"/>
    <property type="project" value="TreeGrafter"/>
</dbReference>
<accession>A0A0D7BHN6</accession>
<dbReference type="STRING" id="1314674.A0A0D7BHN6"/>
<dbReference type="InterPro" id="IPR038765">
    <property type="entry name" value="Papain-like_cys_pep_sf"/>
</dbReference>
<evidence type="ECO:0000256" key="2">
    <source>
        <dbReference type="ARBA" id="ARBA00022670"/>
    </source>
</evidence>
<dbReference type="OrthoDB" id="1939479at2759"/>
<dbReference type="Pfam" id="PF02902">
    <property type="entry name" value="Peptidase_C48"/>
    <property type="match status" value="1"/>
</dbReference>
<name>A0A0D7BHN6_9AGAR</name>
<evidence type="ECO:0000256" key="1">
    <source>
        <dbReference type="ARBA" id="ARBA00005234"/>
    </source>
</evidence>
<dbReference type="Proteomes" id="UP000054007">
    <property type="component" value="Unassembled WGS sequence"/>
</dbReference>
<keyword evidence="7" id="KW-1185">Reference proteome</keyword>
<dbReference type="GO" id="GO:0006508">
    <property type="term" value="P:proteolysis"/>
    <property type="evidence" value="ECO:0007669"/>
    <property type="project" value="UniProtKB-KW"/>
</dbReference>
<proteinExistence type="inferred from homology"/>
<keyword evidence="4" id="KW-0788">Thiol protease</keyword>
<reference evidence="6 7" key="1">
    <citation type="journal article" date="2015" name="Fungal Genet. Biol.">
        <title>Evolution of novel wood decay mechanisms in Agaricales revealed by the genome sequences of Fistulina hepatica and Cylindrobasidium torrendii.</title>
        <authorList>
            <person name="Floudas D."/>
            <person name="Held B.W."/>
            <person name="Riley R."/>
            <person name="Nagy L.G."/>
            <person name="Koehler G."/>
            <person name="Ransdell A.S."/>
            <person name="Younus H."/>
            <person name="Chow J."/>
            <person name="Chiniquy J."/>
            <person name="Lipzen A."/>
            <person name="Tritt A."/>
            <person name="Sun H."/>
            <person name="Haridas S."/>
            <person name="LaButti K."/>
            <person name="Ohm R.A."/>
            <person name="Kues U."/>
            <person name="Blanchette R.A."/>
            <person name="Grigoriev I.V."/>
            <person name="Minto R.E."/>
            <person name="Hibbett D.S."/>
        </authorList>
    </citation>
    <scope>NUCLEOTIDE SEQUENCE [LARGE SCALE GENOMIC DNA]</scope>
    <source>
        <strain evidence="6 7">FP15055 ss-10</strain>
    </source>
</reference>
<evidence type="ECO:0000256" key="3">
    <source>
        <dbReference type="ARBA" id="ARBA00022801"/>
    </source>
</evidence>
<dbReference type="InterPro" id="IPR003653">
    <property type="entry name" value="Peptidase_C48_C"/>
</dbReference>
<organism evidence="6 7">
    <name type="scientific">Cylindrobasidium torrendii FP15055 ss-10</name>
    <dbReference type="NCBI Taxonomy" id="1314674"/>
    <lineage>
        <taxon>Eukaryota</taxon>
        <taxon>Fungi</taxon>
        <taxon>Dikarya</taxon>
        <taxon>Basidiomycota</taxon>
        <taxon>Agaricomycotina</taxon>
        <taxon>Agaricomycetes</taxon>
        <taxon>Agaricomycetidae</taxon>
        <taxon>Agaricales</taxon>
        <taxon>Marasmiineae</taxon>
        <taxon>Physalacriaceae</taxon>
        <taxon>Cylindrobasidium</taxon>
    </lineage>
</organism>
<evidence type="ECO:0000259" key="5">
    <source>
        <dbReference type="PROSITE" id="PS50600"/>
    </source>
</evidence>
<keyword evidence="2" id="KW-0645">Protease</keyword>
<dbReference type="GO" id="GO:0080090">
    <property type="term" value="P:regulation of primary metabolic process"/>
    <property type="evidence" value="ECO:0007669"/>
    <property type="project" value="UniProtKB-ARBA"/>
</dbReference>
<dbReference type="PROSITE" id="PS50600">
    <property type="entry name" value="ULP_PROTEASE"/>
    <property type="match status" value="1"/>
</dbReference>
<keyword evidence="3" id="KW-0378">Hydrolase</keyword>
<comment type="similarity">
    <text evidence="1">Belongs to the peptidase C48 family.</text>
</comment>
<dbReference type="AlphaFoldDB" id="A0A0D7BHN6"/>
<dbReference type="FunFam" id="3.40.395.10:FF:000001">
    <property type="entry name" value="Sentrin-specific protease 1"/>
    <property type="match status" value="1"/>
</dbReference>
<evidence type="ECO:0000313" key="6">
    <source>
        <dbReference type="EMBL" id="KIY69675.1"/>
    </source>
</evidence>
<feature type="domain" description="Ubiquitin-like protease family profile" evidence="5">
    <location>
        <begin position="156"/>
        <end position="325"/>
    </location>
</feature>
<evidence type="ECO:0000256" key="4">
    <source>
        <dbReference type="ARBA" id="ARBA00022807"/>
    </source>
</evidence>
<dbReference type="EMBL" id="KN880480">
    <property type="protein sequence ID" value="KIY69675.1"/>
    <property type="molecule type" value="Genomic_DNA"/>
</dbReference>